<dbReference type="KEGG" id="aft:BBF96_09350"/>
<accession>A0A3S9SZ32</accession>
<dbReference type="AlphaFoldDB" id="A0A3S9SZ32"/>
<dbReference type="OrthoDB" id="9808590at2"/>
<proteinExistence type="predicted"/>
<name>A0A3S9SZ32_9FIRM</name>
<gene>
    <name evidence="1" type="ORF">BBF96_09350</name>
</gene>
<evidence type="ECO:0008006" key="3">
    <source>
        <dbReference type="Google" id="ProtNLM"/>
    </source>
</evidence>
<organism evidence="1 2">
    <name type="scientific">Anoxybacter fermentans</name>
    <dbReference type="NCBI Taxonomy" id="1323375"/>
    <lineage>
        <taxon>Bacteria</taxon>
        <taxon>Bacillati</taxon>
        <taxon>Bacillota</taxon>
        <taxon>Clostridia</taxon>
        <taxon>Halanaerobiales</taxon>
        <taxon>Anoxybacter</taxon>
    </lineage>
</organism>
<reference evidence="1 2" key="1">
    <citation type="submission" date="2016-07" db="EMBL/GenBank/DDBJ databases">
        <title>Genome and transcriptome analysis of iron-reducing fermentative bacteria Anoxybacter fermentans.</title>
        <authorList>
            <person name="Zeng X."/>
            <person name="Shao Z."/>
        </authorList>
    </citation>
    <scope>NUCLEOTIDE SEQUENCE [LARGE SCALE GENOMIC DNA]</scope>
    <source>
        <strain evidence="1 2">DY22613</strain>
    </source>
</reference>
<dbReference type="RefSeq" id="WP_127016916.1">
    <property type="nucleotide sequence ID" value="NZ_CP016379.1"/>
</dbReference>
<protein>
    <recommendedName>
        <fullName evidence="3">DUF4258 domain-containing protein</fullName>
    </recommendedName>
</protein>
<evidence type="ECO:0000313" key="2">
    <source>
        <dbReference type="Proteomes" id="UP000267250"/>
    </source>
</evidence>
<evidence type="ECO:0000313" key="1">
    <source>
        <dbReference type="EMBL" id="AZR73577.1"/>
    </source>
</evidence>
<keyword evidence="2" id="KW-1185">Reference proteome</keyword>
<dbReference type="EMBL" id="CP016379">
    <property type="protein sequence ID" value="AZR73577.1"/>
    <property type="molecule type" value="Genomic_DNA"/>
</dbReference>
<dbReference type="Pfam" id="PF14076">
    <property type="entry name" value="DUF4258"/>
    <property type="match status" value="1"/>
</dbReference>
<dbReference type="InterPro" id="IPR025354">
    <property type="entry name" value="DUF4258"/>
</dbReference>
<dbReference type="Proteomes" id="UP000267250">
    <property type="component" value="Chromosome"/>
</dbReference>
<sequence>MNNNYNNYLDNDYSKVEKQIREHQELIITRHFSTRMVERGITYQDLKVSLQNPVVIRHEGSYDHYGNLRIKYTLQSKDRFQEDIGIICALGKEKTVILITVMYFKEEIGWERQPDGLYVKK</sequence>